<name>A0A7J7NC06_9MAGN</name>
<keyword evidence="3" id="KW-1185">Reference proteome</keyword>
<accession>A0A7J7NC06</accession>
<evidence type="ECO:0000256" key="1">
    <source>
        <dbReference type="SAM" id="MobiDB-lite"/>
    </source>
</evidence>
<comment type="caution">
    <text evidence="2">The sequence shown here is derived from an EMBL/GenBank/DDBJ whole genome shotgun (WGS) entry which is preliminary data.</text>
</comment>
<proteinExistence type="predicted"/>
<protein>
    <submittedName>
        <fullName evidence="2">Uncharacterized protein</fullName>
    </submittedName>
</protein>
<feature type="region of interest" description="Disordered" evidence="1">
    <location>
        <begin position="42"/>
        <end position="61"/>
    </location>
</feature>
<dbReference type="AlphaFoldDB" id="A0A7J7NC06"/>
<organism evidence="2 3">
    <name type="scientific">Kingdonia uniflora</name>
    <dbReference type="NCBI Taxonomy" id="39325"/>
    <lineage>
        <taxon>Eukaryota</taxon>
        <taxon>Viridiplantae</taxon>
        <taxon>Streptophyta</taxon>
        <taxon>Embryophyta</taxon>
        <taxon>Tracheophyta</taxon>
        <taxon>Spermatophyta</taxon>
        <taxon>Magnoliopsida</taxon>
        <taxon>Ranunculales</taxon>
        <taxon>Circaeasteraceae</taxon>
        <taxon>Kingdonia</taxon>
    </lineage>
</organism>
<feature type="non-terminal residue" evidence="2">
    <location>
        <position position="1"/>
    </location>
</feature>
<dbReference type="EMBL" id="JACGCM010000917">
    <property type="protein sequence ID" value="KAF6164696.1"/>
    <property type="molecule type" value="Genomic_DNA"/>
</dbReference>
<evidence type="ECO:0000313" key="3">
    <source>
        <dbReference type="Proteomes" id="UP000541444"/>
    </source>
</evidence>
<feature type="compositionally biased region" description="Basic and acidic residues" evidence="1">
    <location>
        <begin position="47"/>
        <end position="61"/>
    </location>
</feature>
<dbReference type="Proteomes" id="UP000541444">
    <property type="component" value="Unassembled WGS sequence"/>
</dbReference>
<reference evidence="2 3" key="1">
    <citation type="journal article" date="2020" name="IScience">
        <title>Genome Sequencing of the Endangered Kingdonia uniflora (Circaeasteraceae, Ranunculales) Reveals Potential Mechanisms of Evolutionary Specialization.</title>
        <authorList>
            <person name="Sun Y."/>
            <person name="Deng T."/>
            <person name="Zhang A."/>
            <person name="Moore M.J."/>
            <person name="Landis J.B."/>
            <person name="Lin N."/>
            <person name="Zhang H."/>
            <person name="Zhang X."/>
            <person name="Huang J."/>
            <person name="Zhang X."/>
            <person name="Sun H."/>
            <person name="Wang H."/>
        </authorList>
    </citation>
    <scope>NUCLEOTIDE SEQUENCE [LARGE SCALE GENOMIC DNA]</scope>
    <source>
        <strain evidence="2">TB1705</strain>
        <tissue evidence="2">Leaf</tissue>
    </source>
</reference>
<evidence type="ECO:0000313" key="2">
    <source>
        <dbReference type="EMBL" id="KAF6164696.1"/>
    </source>
</evidence>
<sequence>PVVAYSQPSTSSLKVDFVSYSNISKTILTHNQSPQETLAVEASTVDKPSRTDQHITTDKPSRTDQHIIVDNLRLNVRIVEV</sequence>
<gene>
    <name evidence="2" type="ORF">GIB67_033912</name>
</gene>